<evidence type="ECO:0000313" key="1">
    <source>
        <dbReference type="EMBL" id="MDQ0378387.1"/>
    </source>
</evidence>
<dbReference type="Proteomes" id="UP001229651">
    <property type="component" value="Unassembled WGS sequence"/>
</dbReference>
<proteinExistence type="predicted"/>
<organism evidence="1 2">
    <name type="scientific">Amycolatopsis thermophila</name>
    <dbReference type="NCBI Taxonomy" id="206084"/>
    <lineage>
        <taxon>Bacteria</taxon>
        <taxon>Bacillati</taxon>
        <taxon>Actinomycetota</taxon>
        <taxon>Actinomycetes</taxon>
        <taxon>Pseudonocardiales</taxon>
        <taxon>Pseudonocardiaceae</taxon>
        <taxon>Amycolatopsis</taxon>
    </lineage>
</organism>
<comment type="caution">
    <text evidence="1">The sequence shown here is derived from an EMBL/GenBank/DDBJ whole genome shotgun (WGS) entry which is preliminary data.</text>
</comment>
<accession>A0ABU0ESY1</accession>
<evidence type="ECO:0000313" key="2">
    <source>
        <dbReference type="Proteomes" id="UP001229651"/>
    </source>
</evidence>
<protein>
    <submittedName>
        <fullName evidence="1">Uncharacterized protein</fullName>
    </submittedName>
</protein>
<reference evidence="1 2" key="1">
    <citation type="submission" date="2023-07" db="EMBL/GenBank/DDBJ databases">
        <title>Sequencing the genomes of 1000 actinobacteria strains.</title>
        <authorList>
            <person name="Klenk H.-P."/>
        </authorList>
    </citation>
    <scope>NUCLEOTIDE SEQUENCE [LARGE SCALE GENOMIC DNA]</scope>
    <source>
        <strain evidence="1 2">DSM 45805</strain>
    </source>
</reference>
<keyword evidence="2" id="KW-1185">Reference proteome</keyword>
<name>A0ABU0ESY1_9PSEU</name>
<gene>
    <name evidence="1" type="ORF">FB470_002381</name>
</gene>
<dbReference type="EMBL" id="JAUSUT010000001">
    <property type="protein sequence ID" value="MDQ0378387.1"/>
    <property type="molecule type" value="Genomic_DNA"/>
</dbReference>
<sequence>MMSSTDTARARDSRTIDDRLQDLITRGYQFVHPRDAKGAVIAVVGVRAHDAVIDVVRLNAEDDVVATRMPGDEDDILAPRTVLWRTSGAAGAVLDELLALPDDEATPGENAPKRGGCWVATGAGRATWLAAS</sequence>